<dbReference type="KEGG" id="hsn:DV733_16230"/>
<dbReference type="Gene3D" id="3.40.630.30">
    <property type="match status" value="1"/>
</dbReference>
<evidence type="ECO:0000313" key="6">
    <source>
        <dbReference type="Proteomes" id="UP000296706"/>
    </source>
</evidence>
<keyword evidence="2" id="KW-0012">Acyltransferase</keyword>
<comment type="similarity">
    <text evidence="3">Belongs to the acetyltransferase family. RimJ subfamily.</text>
</comment>
<feature type="domain" description="N-acetyltransferase" evidence="4">
    <location>
        <begin position="12"/>
        <end position="169"/>
    </location>
</feature>
<dbReference type="Proteomes" id="UP000296706">
    <property type="component" value="Chromosome"/>
</dbReference>
<dbReference type="SUPFAM" id="SSF55729">
    <property type="entry name" value="Acyl-CoA N-acyltransferases (Nat)"/>
    <property type="match status" value="1"/>
</dbReference>
<dbReference type="RefSeq" id="WP_049993008.1">
    <property type="nucleotide sequence ID" value="NZ_CP031310.1"/>
</dbReference>
<keyword evidence="1 5" id="KW-0808">Transferase</keyword>
<dbReference type="PANTHER" id="PTHR43792:SF8">
    <property type="entry name" value="[RIBOSOMAL PROTEIN US5]-ALANINE N-ACETYLTRANSFERASE"/>
    <property type="match status" value="1"/>
</dbReference>
<dbReference type="AlphaFoldDB" id="A0A4D6HGH3"/>
<dbReference type="InterPro" id="IPR000182">
    <property type="entry name" value="GNAT_dom"/>
</dbReference>
<dbReference type="GeneID" id="39849439"/>
<dbReference type="STRING" id="1457250.GCA_000755225_02125"/>
<dbReference type="EMBL" id="CP031310">
    <property type="protein sequence ID" value="QCC52685.1"/>
    <property type="molecule type" value="Genomic_DNA"/>
</dbReference>
<proteinExistence type="inferred from homology"/>
<name>A0A4D6HGH3_9EURY</name>
<evidence type="ECO:0000256" key="2">
    <source>
        <dbReference type="ARBA" id="ARBA00023315"/>
    </source>
</evidence>
<dbReference type="CDD" id="cd04301">
    <property type="entry name" value="NAT_SF"/>
    <property type="match status" value="1"/>
</dbReference>
<dbReference type="InterPro" id="IPR016181">
    <property type="entry name" value="Acyl_CoA_acyltransferase"/>
</dbReference>
<dbReference type="GO" id="GO:0016747">
    <property type="term" value="F:acyltransferase activity, transferring groups other than amino-acyl groups"/>
    <property type="evidence" value="ECO:0007669"/>
    <property type="project" value="InterPro"/>
</dbReference>
<sequence length="177" mass="20161">MPGPVFLSGERVRLHTVEEEDLDAFARARSDPDLRIPLCIDTPQNREGLEEFFEETISSDDGYWFVVSVDEETVGAVMYPNVRESDGLGELAYWILPEYQSAGYGREAVSLLLEYGFEELRLNRVQADCVATNEASSGLLESLGFTREGQFREAVFQNGRHVDVRRYGLLADEWRDR</sequence>
<dbReference type="InterPro" id="IPR051531">
    <property type="entry name" value="N-acetyltransferase"/>
</dbReference>
<dbReference type="Pfam" id="PF13302">
    <property type="entry name" value="Acetyltransf_3"/>
    <property type="match status" value="1"/>
</dbReference>
<dbReference type="PANTHER" id="PTHR43792">
    <property type="entry name" value="GNAT FAMILY, PUTATIVE (AFU_ORTHOLOGUE AFUA_3G00765)-RELATED-RELATED"/>
    <property type="match status" value="1"/>
</dbReference>
<evidence type="ECO:0000313" key="5">
    <source>
        <dbReference type="EMBL" id="QCC52685.1"/>
    </source>
</evidence>
<evidence type="ECO:0000256" key="3">
    <source>
        <dbReference type="ARBA" id="ARBA00038502"/>
    </source>
</evidence>
<dbReference type="OrthoDB" id="120213at2157"/>
<organism evidence="5 6">
    <name type="scientific">Halapricum salinum</name>
    <dbReference type="NCBI Taxonomy" id="1457250"/>
    <lineage>
        <taxon>Archaea</taxon>
        <taxon>Methanobacteriati</taxon>
        <taxon>Methanobacteriota</taxon>
        <taxon>Stenosarchaea group</taxon>
        <taxon>Halobacteria</taxon>
        <taxon>Halobacteriales</taxon>
        <taxon>Haloarculaceae</taxon>
        <taxon>Halapricum</taxon>
    </lineage>
</organism>
<dbReference type="PROSITE" id="PS51186">
    <property type="entry name" value="GNAT"/>
    <property type="match status" value="1"/>
</dbReference>
<reference evidence="5 6" key="1">
    <citation type="journal article" date="2019" name="Nat. Commun.">
        <title>A new type of DNA phosphorothioation-based antiviral system in archaea.</title>
        <authorList>
            <person name="Xiong L."/>
            <person name="Liu S."/>
            <person name="Chen S."/>
            <person name="Xiao Y."/>
            <person name="Zhu B."/>
            <person name="Gao Y."/>
            <person name="Zhang Y."/>
            <person name="Chen B."/>
            <person name="Luo J."/>
            <person name="Deng Z."/>
            <person name="Chen X."/>
            <person name="Wang L."/>
            <person name="Chen S."/>
        </authorList>
    </citation>
    <scope>NUCLEOTIDE SEQUENCE [LARGE SCALE GENOMIC DNA]</scope>
    <source>
        <strain evidence="5 6">CBA1105</strain>
    </source>
</reference>
<protein>
    <submittedName>
        <fullName evidence="5">N-acetyltransferase</fullName>
    </submittedName>
</protein>
<accession>A0A4D6HGH3</accession>
<gene>
    <name evidence="5" type="ORF">DV733_16230</name>
</gene>
<evidence type="ECO:0000259" key="4">
    <source>
        <dbReference type="PROSITE" id="PS51186"/>
    </source>
</evidence>
<keyword evidence="6" id="KW-1185">Reference proteome</keyword>
<evidence type="ECO:0000256" key="1">
    <source>
        <dbReference type="ARBA" id="ARBA00022679"/>
    </source>
</evidence>